<evidence type="ECO:0008006" key="4">
    <source>
        <dbReference type="Google" id="ProtNLM"/>
    </source>
</evidence>
<reference evidence="2 3" key="1">
    <citation type="submission" date="2018-11" db="EMBL/GenBank/DDBJ databases">
        <authorList>
            <person name="Lopez-Roques C."/>
            <person name="Donnadieu C."/>
            <person name="Bouchez O."/>
            <person name="Klopp C."/>
            <person name="Cabau C."/>
            <person name="Zahm M."/>
        </authorList>
    </citation>
    <scope>NUCLEOTIDE SEQUENCE [LARGE SCALE GENOMIC DNA]</scope>
    <source>
        <strain evidence="2">RS831</strain>
        <tissue evidence="2">Whole body</tissue>
    </source>
</reference>
<dbReference type="GO" id="GO:0006886">
    <property type="term" value="P:intracellular protein transport"/>
    <property type="evidence" value="ECO:0007669"/>
    <property type="project" value="InterPro"/>
</dbReference>
<dbReference type="Gene3D" id="2.60.40.640">
    <property type="match status" value="2"/>
</dbReference>
<accession>A0A3S2P4N7</accession>
<dbReference type="GO" id="GO:0007399">
    <property type="term" value="P:nervous system development"/>
    <property type="evidence" value="ECO:0007669"/>
    <property type="project" value="UniProtKB-ARBA"/>
</dbReference>
<dbReference type="InterPro" id="IPR028934">
    <property type="entry name" value="Vps26-related"/>
</dbReference>
<comment type="similarity">
    <text evidence="1">Belongs to the VPS26 family.</text>
</comment>
<gene>
    <name evidence="2" type="ORF">OJAV_G00144320</name>
</gene>
<dbReference type="InterPro" id="IPR014756">
    <property type="entry name" value="Ig_E-set"/>
</dbReference>
<dbReference type="PANTHER" id="PTHR12233">
    <property type="entry name" value="VACUOLAR PROTEIN SORTING 26 RELATED"/>
    <property type="match status" value="1"/>
</dbReference>
<proteinExistence type="inferred from homology"/>
<sequence>MSVSLEIKLKRANKVYHEGETVAGVIMLSCKEAMHHHGISLNMEGIVNLQLSSKSVGVFEAFYNSVKPIQLISSNIEVSKPGKSLETYHGVFVNIQYSLRCDLKRSLLAKDLSRTCEFIVHCQPQKSKVVPTPVNFTITPDTLQNTREKSSLPKVVVENSEVPIKSIELQLVRVETCGCAEGYARDATEIQNIQIAEGDVCHGLSIPIYMVFPRLFTCPTLETTNFKVEFEINVVIVLHDDHLITENFPLKLCRI</sequence>
<organism evidence="2 3">
    <name type="scientific">Oryzias javanicus</name>
    <name type="common">Javanese ricefish</name>
    <name type="synonym">Aplocheilus javanicus</name>
    <dbReference type="NCBI Taxonomy" id="123683"/>
    <lineage>
        <taxon>Eukaryota</taxon>
        <taxon>Metazoa</taxon>
        <taxon>Chordata</taxon>
        <taxon>Craniata</taxon>
        <taxon>Vertebrata</taxon>
        <taxon>Euteleostomi</taxon>
        <taxon>Actinopterygii</taxon>
        <taxon>Neopterygii</taxon>
        <taxon>Teleostei</taxon>
        <taxon>Neoteleostei</taxon>
        <taxon>Acanthomorphata</taxon>
        <taxon>Ovalentaria</taxon>
        <taxon>Atherinomorphae</taxon>
        <taxon>Beloniformes</taxon>
        <taxon>Adrianichthyidae</taxon>
        <taxon>Oryziinae</taxon>
        <taxon>Oryzias</taxon>
    </lineage>
</organism>
<dbReference type="Pfam" id="PF03643">
    <property type="entry name" value="Vps26"/>
    <property type="match status" value="1"/>
</dbReference>
<protein>
    <recommendedName>
        <fullName evidence="4">Arrestin C-terminal-like domain-containing protein</fullName>
    </recommendedName>
</protein>
<reference evidence="2 3" key="2">
    <citation type="submission" date="2019-01" db="EMBL/GenBank/DDBJ databases">
        <title>A chromosome length genome reference of the Java medaka (oryzias javanicus).</title>
        <authorList>
            <person name="Herpin A."/>
            <person name="Takehana Y."/>
            <person name="Naruse K."/>
            <person name="Ansai S."/>
            <person name="Kawaguchi M."/>
        </authorList>
    </citation>
    <scope>NUCLEOTIDE SEQUENCE [LARGE SCALE GENOMIC DNA]</scope>
    <source>
        <strain evidence="2">RS831</strain>
        <tissue evidence="2">Whole body</tissue>
    </source>
</reference>
<dbReference type="Proteomes" id="UP000283210">
    <property type="component" value="Chromosome 14"/>
</dbReference>
<name>A0A3S2P4N7_ORYJA</name>
<dbReference type="OrthoDB" id="10263384at2759"/>
<dbReference type="EMBL" id="CM012450">
    <property type="protein sequence ID" value="RVE64288.1"/>
    <property type="molecule type" value="Genomic_DNA"/>
</dbReference>
<dbReference type="AlphaFoldDB" id="A0A3S2P4N7"/>
<dbReference type="InterPro" id="IPR014752">
    <property type="entry name" value="Arrestin-like_C"/>
</dbReference>
<keyword evidence="3" id="KW-1185">Reference proteome</keyword>
<evidence type="ECO:0000313" key="3">
    <source>
        <dbReference type="Proteomes" id="UP000283210"/>
    </source>
</evidence>
<evidence type="ECO:0000313" key="2">
    <source>
        <dbReference type="EMBL" id="RVE64288.1"/>
    </source>
</evidence>
<dbReference type="SUPFAM" id="SSF81296">
    <property type="entry name" value="E set domains"/>
    <property type="match status" value="1"/>
</dbReference>
<evidence type="ECO:0000256" key="1">
    <source>
        <dbReference type="ARBA" id="ARBA00009100"/>
    </source>
</evidence>